<dbReference type="SUPFAM" id="SSF47113">
    <property type="entry name" value="Histone-fold"/>
    <property type="match status" value="1"/>
</dbReference>
<evidence type="ECO:0000256" key="5">
    <source>
        <dbReference type="ARBA" id="ARBA00022454"/>
    </source>
</evidence>
<dbReference type="Pfam" id="PF15630">
    <property type="entry name" value="CENP-S"/>
    <property type="match status" value="1"/>
</dbReference>
<dbReference type="EMBL" id="AHAT01009823">
    <property type="status" value="NOT_ANNOTATED_CDS"/>
    <property type="molecule type" value="Genomic_DNA"/>
</dbReference>
<dbReference type="FunFam" id="1.10.20.10:FF:000063">
    <property type="entry name" value="Centromere protein S"/>
    <property type="match status" value="1"/>
</dbReference>
<keyword evidence="5" id="KW-0158">Chromosome</keyword>
<evidence type="ECO:0000256" key="11">
    <source>
        <dbReference type="ARBA" id="ARBA00023204"/>
    </source>
</evidence>
<dbReference type="GeneID" id="102694056"/>
<keyword evidence="17" id="KW-1185">Reference proteome</keyword>
<evidence type="ECO:0000256" key="7">
    <source>
        <dbReference type="ARBA" id="ARBA00022763"/>
    </source>
</evidence>
<reference evidence="16" key="3">
    <citation type="submission" date="2025-09" db="UniProtKB">
        <authorList>
            <consortium name="Ensembl"/>
        </authorList>
    </citation>
    <scope>IDENTIFICATION</scope>
</reference>
<dbReference type="KEGG" id="loc:102694056"/>
<dbReference type="STRING" id="7918.ENSLOCP00000007995"/>
<dbReference type="OMA" id="WTQIENV"/>
<keyword evidence="13" id="KW-0131">Cell cycle</keyword>
<dbReference type="AlphaFoldDB" id="W5MHY6"/>
<reference evidence="16" key="2">
    <citation type="submission" date="2025-08" db="UniProtKB">
        <authorList>
            <consortium name="Ensembl"/>
        </authorList>
    </citation>
    <scope>IDENTIFICATION</scope>
</reference>
<dbReference type="CDD" id="cd22919">
    <property type="entry name" value="HFD_CENP-S"/>
    <property type="match status" value="1"/>
</dbReference>
<keyword evidence="10" id="KW-0238">DNA-binding</keyword>
<feature type="compositionally biased region" description="Basic residues" evidence="15">
    <location>
        <begin position="110"/>
        <end position="121"/>
    </location>
</feature>
<evidence type="ECO:0000256" key="6">
    <source>
        <dbReference type="ARBA" id="ARBA00022618"/>
    </source>
</evidence>
<dbReference type="GO" id="GO:0000776">
    <property type="term" value="C:kinetochore"/>
    <property type="evidence" value="ECO:0007669"/>
    <property type="project" value="UniProtKB-KW"/>
</dbReference>
<keyword evidence="12" id="KW-0539">Nucleus</keyword>
<dbReference type="PANTHER" id="PTHR22980:SF0">
    <property type="entry name" value="CENTROMERE PROTEIN S"/>
    <property type="match status" value="1"/>
</dbReference>
<comment type="similarity">
    <text evidence="3">Belongs to the TAF9 family. CENP-S/MHF1 subfamily.</text>
</comment>
<feature type="region of interest" description="Disordered" evidence="15">
    <location>
        <begin position="95"/>
        <end position="140"/>
    </location>
</feature>
<keyword evidence="6" id="KW-0132">Cell division</keyword>
<evidence type="ECO:0000256" key="14">
    <source>
        <dbReference type="ARBA" id="ARBA00023328"/>
    </source>
</evidence>
<keyword evidence="14" id="KW-0137">Centromere</keyword>
<keyword evidence="9" id="KW-0995">Kinetochore</keyword>
<dbReference type="InParanoid" id="W5MHY6"/>
<dbReference type="InterPro" id="IPR029003">
    <property type="entry name" value="CENP-S/Mhf1"/>
</dbReference>
<dbReference type="GO" id="GO:0031297">
    <property type="term" value="P:replication fork processing"/>
    <property type="evidence" value="ECO:0000318"/>
    <property type="project" value="GO_Central"/>
</dbReference>
<dbReference type="GO" id="GO:0000712">
    <property type="term" value="P:resolution of meiotic recombination intermediates"/>
    <property type="evidence" value="ECO:0000318"/>
    <property type="project" value="GO_Central"/>
</dbReference>
<evidence type="ECO:0000256" key="3">
    <source>
        <dbReference type="ARBA" id="ARBA00006612"/>
    </source>
</evidence>
<protein>
    <recommendedName>
        <fullName evidence="4">Centromere protein S</fullName>
    </recommendedName>
</protein>
<dbReference type="eggNOG" id="ENOG502S62X">
    <property type="taxonomic scope" value="Eukaryota"/>
</dbReference>
<keyword evidence="7" id="KW-0227">DNA damage</keyword>
<keyword evidence="11" id="KW-0234">DNA repair</keyword>
<proteinExistence type="inferred from homology"/>
<dbReference type="FunCoup" id="W5MHY6">
    <property type="interactions" value="192"/>
</dbReference>
<evidence type="ECO:0000256" key="10">
    <source>
        <dbReference type="ARBA" id="ARBA00023125"/>
    </source>
</evidence>
<accession>W5MHY6</accession>
<dbReference type="HOGENOM" id="CLU_100369_0_0_1"/>
<dbReference type="Proteomes" id="UP000018468">
    <property type="component" value="Linkage group LG25"/>
</dbReference>
<organism evidence="16 17">
    <name type="scientific">Lepisosteus oculatus</name>
    <name type="common">Spotted gar</name>
    <dbReference type="NCBI Taxonomy" id="7918"/>
    <lineage>
        <taxon>Eukaryota</taxon>
        <taxon>Metazoa</taxon>
        <taxon>Chordata</taxon>
        <taxon>Craniata</taxon>
        <taxon>Vertebrata</taxon>
        <taxon>Euteleostomi</taxon>
        <taxon>Actinopterygii</taxon>
        <taxon>Neopterygii</taxon>
        <taxon>Holostei</taxon>
        <taxon>Semionotiformes</taxon>
        <taxon>Lepisosteidae</taxon>
        <taxon>Lepisosteus</taxon>
    </lineage>
</organism>
<dbReference type="RefSeq" id="XP_006642151.1">
    <property type="nucleotide sequence ID" value="XM_006642088.3"/>
</dbReference>
<dbReference type="EMBL" id="AHAT01009824">
    <property type="status" value="NOT_ANNOTATED_CDS"/>
    <property type="molecule type" value="Genomic_DNA"/>
</dbReference>
<evidence type="ECO:0000256" key="8">
    <source>
        <dbReference type="ARBA" id="ARBA00022776"/>
    </source>
</evidence>
<dbReference type="GO" id="GO:0071821">
    <property type="term" value="C:FANCM-MHF complex"/>
    <property type="evidence" value="ECO:0000318"/>
    <property type="project" value="GO_Central"/>
</dbReference>
<dbReference type="GeneTree" id="ENSGT00510000048007"/>
<evidence type="ECO:0000256" key="12">
    <source>
        <dbReference type="ARBA" id="ARBA00023242"/>
    </source>
</evidence>
<sequence length="140" mass="15592">MNDEAEQSRFMQTQRLRAAVHYTVGLLCREVGEQSDVQFSRQSIAALAETTFRQGDTFAKDLEAFARHAKRTTVNAEDVKLLARRSTALHKYITRRSEELMSSNQQQQKDKRKKSAGKGKKGSAAPAEDVVAGSEDSNMG</sequence>
<dbReference type="OrthoDB" id="1872155at2759"/>
<evidence type="ECO:0000313" key="16">
    <source>
        <dbReference type="Ensembl" id="ENSLOCP00000007995.1"/>
    </source>
</evidence>
<dbReference type="CTD" id="378708"/>
<evidence type="ECO:0000256" key="2">
    <source>
        <dbReference type="ARBA" id="ARBA00004629"/>
    </source>
</evidence>
<keyword evidence="8" id="KW-0498">Mitosis</keyword>
<evidence type="ECO:0000256" key="1">
    <source>
        <dbReference type="ARBA" id="ARBA00004123"/>
    </source>
</evidence>
<dbReference type="InterPro" id="IPR009072">
    <property type="entry name" value="Histone-fold"/>
</dbReference>
<comment type="subcellular location">
    <subcellularLocation>
        <location evidence="2">Chromosome</location>
        <location evidence="2">Centromere</location>
        <location evidence="2">Kinetochore</location>
    </subcellularLocation>
    <subcellularLocation>
        <location evidence="1">Nucleus</location>
    </subcellularLocation>
</comment>
<dbReference type="GO" id="GO:0003677">
    <property type="term" value="F:DNA binding"/>
    <property type="evidence" value="ECO:0007669"/>
    <property type="project" value="UniProtKB-KW"/>
</dbReference>
<evidence type="ECO:0000256" key="15">
    <source>
        <dbReference type="SAM" id="MobiDB-lite"/>
    </source>
</evidence>
<dbReference type="PANTHER" id="PTHR22980">
    <property type="entry name" value="CORTISTATIN"/>
    <property type="match status" value="1"/>
</dbReference>
<evidence type="ECO:0000313" key="17">
    <source>
        <dbReference type="Proteomes" id="UP000018468"/>
    </source>
</evidence>
<name>W5MHY6_LEPOC</name>
<dbReference type="Ensembl" id="ENSLOCT00000008005.1">
    <property type="protein sequence ID" value="ENSLOCP00000007995.1"/>
    <property type="gene ID" value="ENSLOCG00000006618.1"/>
</dbReference>
<reference evidence="17" key="1">
    <citation type="submission" date="2011-12" db="EMBL/GenBank/DDBJ databases">
        <title>The Draft Genome of Lepisosteus oculatus.</title>
        <authorList>
            <consortium name="The Broad Institute Genome Assembly &amp; Analysis Group"/>
            <consortium name="Computational R&amp;D Group"/>
            <consortium name="and Sequencing Platform"/>
            <person name="Di Palma F."/>
            <person name="Alfoldi J."/>
            <person name="Johnson J."/>
            <person name="Berlin A."/>
            <person name="Gnerre S."/>
            <person name="Jaffe D."/>
            <person name="MacCallum I."/>
            <person name="Young S."/>
            <person name="Walker B.J."/>
            <person name="Lander E.S."/>
            <person name="Lindblad-Toh K."/>
        </authorList>
    </citation>
    <scope>NUCLEOTIDE SEQUENCE [LARGE SCALE GENOMIC DNA]</scope>
</reference>
<evidence type="ECO:0000256" key="9">
    <source>
        <dbReference type="ARBA" id="ARBA00022838"/>
    </source>
</evidence>
<dbReference type="GO" id="GO:0003682">
    <property type="term" value="F:chromatin binding"/>
    <property type="evidence" value="ECO:0000318"/>
    <property type="project" value="GO_Central"/>
</dbReference>
<dbReference type="GO" id="GO:0051301">
    <property type="term" value="P:cell division"/>
    <property type="evidence" value="ECO:0007669"/>
    <property type="project" value="UniProtKB-KW"/>
</dbReference>
<dbReference type="Bgee" id="ENSLOCG00000006618">
    <property type="expression patterns" value="Expressed in embryo and 13 other cell types or tissues"/>
</dbReference>
<dbReference type="GO" id="GO:0006281">
    <property type="term" value="P:DNA repair"/>
    <property type="evidence" value="ECO:0007669"/>
    <property type="project" value="UniProtKB-KW"/>
</dbReference>
<evidence type="ECO:0000256" key="13">
    <source>
        <dbReference type="ARBA" id="ARBA00023306"/>
    </source>
</evidence>
<dbReference type="Gene3D" id="1.10.20.10">
    <property type="entry name" value="Histone, subunit A"/>
    <property type="match status" value="1"/>
</dbReference>
<evidence type="ECO:0000256" key="4">
    <source>
        <dbReference type="ARBA" id="ARBA00016400"/>
    </source>
</evidence>
<dbReference type="GO" id="GO:0046982">
    <property type="term" value="F:protein heterodimerization activity"/>
    <property type="evidence" value="ECO:0007669"/>
    <property type="project" value="InterPro"/>
</dbReference>